<comment type="caution">
    <text evidence="10">The sequence shown here is derived from an EMBL/GenBank/DDBJ whole genome shotgun (WGS) entry which is preliminary data.</text>
</comment>
<evidence type="ECO:0000256" key="8">
    <source>
        <dbReference type="RuleBase" id="RU363032"/>
    </source>
</evidence>
<evidence type="ECO:0000256" key="1">
    <source>
        <dbReference type="ARBA" id="ARBA00004651"/>
    </source>
</evidence>
<comment type="similarity">
    <text evidence="2 8">Belongs to the binding-protein-dependent transport system permease family.</text>
</comment>
<dbReference type="InterPro" id="IPR000515">
    <property type="entry name" value="MetI-like"/>
</dbReference>
<dbReference type="SUPFAM" id="SSF161098">
    <property type="entry name" value="MetI-like"/>
    <property type="match status" value="1"/>
</dbReference>
<evidence type="ECO:0000256" key="2">
    <source>
        <dbReference type="ARBA" id="ARBA00009306"/>
    </source>
</evidence>
<evidence type="ECO:0000256" key="3">
    <source>
        <dbReference type="ARBA" id="ARBA00022448"/>
    </source>
</evidence>
<keyword evidence="3 8" id="KW-0813">Transport</keyword>
<keyword evidence="10" id="KW-0762">Sugar transport</keyword>
<dbReference type="RefSeq" id="WP_209767167.1">
    <property type="nucleotide sequence ID" value="NZ_JAGINP010000010.1"/>
</dbReference>
<name>A0ABS4SL66_9PROT</name>
<sequence length="318" mass="35293">MNAPRTEGWEGRLSAAPPPARRLGGLRVWQNNQAWLTPLLLLVLPVGLFGLLIITPIVQSIWISFYDWDGTGPATWVGLSNYAELFSDPQFYTSLKNNVIWLVLFLLAPVFGLALALFLNQALPEMRLVKSIFFIPLVLAHVIIGVVFTWFYDPTFGLLAILFNWLGLEPLAILSDEHFVTFGIIAAALWSQIAFCLVLFLAGLSQLDQELIAAGRMDGAAGWSLLRHIVLPQLRSVSFVASIITVIMSLRNFDMIAVMTQGGPYGSSTVLAYQMYDATIFSYRAGYGAAIATVLFAIMSVYIAWFLWHTLRREARGG</sequence>
<feature type="domain" description="ABC transmembrane type-1" evidence="9">
    <location>
        <begin position="94"/>
        <end position="308"/>
    </location>
</feature>
<evidence type="ECO:0000256" key="6">
    <source>
        <dbReference type="ARBA" id="ARBA00022989"/>
    </source>
</evidence>
<feature type="transmembrane region" description="Helical" evidence="8">
    <location>
        <begin position="39"/>
        <end position="63"/>
    </location>
</feature>
<dbReference type="Proteomes" id="UP000781958">
    <property type="component" value="Unassembled WGS sequence"/>
</dbReference>
<proteinExistence type="inferred from homology"/>
<gene>
    <name evidence="10" type="ORF">J2851_003038</name>
</gene>
<keyword evidence="5 8" id="KW-0812">Transmembrane</keyword>
<feature type="transmembrane region" description="Helical" evidence="8">
    <location>
        <begin position="179"/>
        <end position="204"/>
    </location>
</feature>
<dbReference type="InterPro" id="IPR035906">
    <property type="entry name" value="MetI-like_sf"/>
</dbReference>
<dbReference type="InterPro" id="IPR050809">
    <property type="entry name" value="UgpAE/MalFG_permease"/>
</dbReference>
<dbReference type="EMBL" id="JAGINP010000010">
    <property type="protein sequence ID" value="MBP2293255.1"/>
    <property type="molecule type" value="Genomic_DNA"/>
</dbReference>
<evidence type="ECO:0000256" key="5">
    <source>
        <dbReference type="ARBA" id="ARBA00022692"/>
    </source>
</evidence>
<dbReference type="Pfam" id="PF00528">
    <property type="entry name" value="BPD_transp_1"/>
    <property type="match status" value="1"/>
</dbReference>
<keyword evidence="7 8" id="KW-0472">Membrane</keyword>
<evidence type="ECO:0000313" key="11">
    <source>
        <dbReference type="Proteomes" id="UP000781958"/>
    </source>
</evidence>
<organism evidence="10 11">
    <name type="scientific">Azospirillum rugosum</name>
    <dbReference type="NCBI Taxonomy" id="416170"/>
    <lineage>
        <taxon>Bacteria</taxon>
        <taxon>Pseudomonadati</taxon>
        <taxon>Pseudomonadota</taxon>
        <taxon>Alphaproteobacteria</taxon>
        <taxon>Rhodospirillales</taxon>
        <taxon>Azospirillaceae</taxon>
        <taxon>Azospirillum</taxon>
    </lineage>
</organism>
<evidence type="ECO:0000259" key="9">
    <source>
        <dbReference type="PROSITE" id="PS50928"/>
    </source>
</evidence>
<feature type="transmembrane region" description="Helical" evidence="8">
    <location>
        <begin position="225"/>
        <end position="250"/>
    </location>
</feature>
<evidence type="ECO:0000256" key="4">
    <source>
        <dbReference type="ARBA" id="ARBA00022475"/>
    </source>
</evidence>
<comment type="subcellular location">
    <subcellularLocation>
        <location evidence="1 8">Cell membrane</location>
        <topology evidence="1 8">Multi-pass membrane protein</topology>
    </subcellularLocation>
</comment>
<accession>A0ABS4SL66</accession>
<keyword evidence="4" id="KW-1003">Cell membrane</keyword>
<dbReference type="PANTHER" id="PTHR43227:SF8">
    <property type="entry name" value="DIACETYLCHITOBIOSE UPTAKE SYSTEM PERMEASE PROTEIN DASB"/>
    <property type="match status" value="1"/>
</dbReference>
<evidence type="ECO:0000256" key="7">
    <source>
        <dbReference type="ARBA" id="ARBA00023136"/>
    </source>
</evidence>
<feature type="transmembrane region" description="Helical" evidence="8">
    <location>
        <begin position="131"/>
        <end position="152"/>
    </location>
</feature>
<feature type="transmembrane region" description="Helical" evidence="8">
    <location>
        <begin position="99"/>
        <end position="119"/>
    </location>
</feature>
<reference evidence="10 11" key="1">
    <citation type="submission" date="2021-03" db="EMBL/GenBank/DDBJ databases">
        <title>Genomic Encyclopedia of Type Strains, Phase III (KMG-III): the genomes of soil and plant-associated and newly described type strains.</title>
        <authorList>
            <person name="Whitman W."/>
        </authorList>
    </citation>
    <scope>NUCLEOTIDE SEQUENCE [LARGE SCALE GENOMIC DNA]</scope>
    <source>
        <strain evidence="10 11">IMMIB AFH-6</strain>
    </source>
</reference>
<protein>
    <submittedName>
        <fullName evidence="10">Multiple sugar transport system permease protein</fullName>
    </submittedName>
</protein>
<dbReference type="Gene3D" id="1.10.3720.10">
    <property type="entry name" value="MetI-like"/>
    <property type="match status" value="1"/>
</dbReference>
<dbReference type="CDD" id="cd06261">
    <property type="entry name" value="TM_PBP2"/>
    <property type="match status" value="1"/>
</dbReference>
<dbReference type="PROSITE" id="PS50928">
    <property type="entry name" value="ABC_TM1"/>
    <property type="match status" value="1"/>
</dbReference>
<feature type="transmembrane region" description="Helical" evidence="8">
    <location>
        <begin position="285"/>
        <end position="308"/>
    </location>
</feature>
<evidence type="ECO:0000313" key="10">
    <source>
        <dbReference type="EMBL" id="MBP2293255.1"/>
    </source>
</evidence>
<dbReference type="PANTHER" id="PTHR43227">
    <property type="entry name" value="BLL4140 PROTEIN"/>
    <property type="match status" value="1"/>
</dbReference>
<keyword evidence="11" id="KW-1185">Reference proteome</keyword>
<keyword evidence="6 8" id="KW-1133">Transmembrane helix</keyword>